<comment type="caution">
    <text evidence="1">The sequence shown here is derived from an EMBL/GenBank/DDBJ whole genome shotgun (WGS) entry which is preliminary data.</text>
</comment>
<dbReference type="EMBL" id="BSFF01000010">
    <property type="protein sequence ID" value="GLK57538.1"/>
    <property type="molecule type" value="Genomic_DNA"/>
</dbReference>
<dbReference type="Pfam" id="PF05762">
    <property type="entry name" value="VWA_CoxE"/>
    <property type="match status" value="1"/>
</dbReference>
<organism evidence="1 4">
    <name type="scientific">Methylopila capsulata</name>
    <dbReference type="NCBI Taxonomy" id="61654"/>
    <lineage>
        <taxon>Bacteria</taxon>
        <taxon>Pseudomonadati</taxon>
        <taxon>Pseudomonadota</taxon>
        <taxon>Alphaproteobacteria</taxon>
        <taxon>Hyphomicrobiales</taxon>
        <taxon>Methylopilaceae</taxon>
        <taxon>Methylopila</taxon>
    </lineage>
</organism>
<evidence type="ECO:0000313" key="1">
    <source>
        <dbReference type="EMBL" id="GLK57538.1"/>
    </source>
</evidence>
<gene>
    <name evidence="1" type="ORF">GCM10008170_35580</name>
    <name evidence="2" type="ORF">JOD31_003499</name>
</gene>
<sequence>MFLRFFEALRSAGVPVSLREHLAFLEALDRGLRPTDADGLHALARACLVKDERHFDRFDRVFAQIFAGAEALAESLAGAEIPPDWLLKRFERLLSDEEKAAIEAMGGLDKLLETLRQRLAEQKGRHEGGNKWVGTGGTSPFGAYGYNPEGIRIGQEGNRNFKAVKVWDKREFRDLDGDVEIGTRAIKVALRRMRRFARAGAAEEFDLDGTVGATARQGFLDVKLRPERRNAVQVLLLLDVGGSMDGHVRACEELFSAARSEFKRLDHFYFHNCVYEHVWRDNRRRRAELTPTLNLLRGYPPECRVVIVGDASMSPYELLSPGGSVEHMNKEAGRVWLRRLADRFPKLAWVNPLPERNWSWTESIDIVRDVVEGRMYPLSLDGLDRATRALAR</sequence>
<evidence type="ECO:0000313" key="4">
    <source>
        <dbReference type="Proteomes" id="UP001143400"/>
    </source>
</evidence>
<evidence type="ECO:0000313" key="3">
    <source>
        <dbReference type="Proteomes" id="UP000758856"/>
    </source>
</evidence>
<evidence type="ECO:0000313" key="2">
    <source>
        <dbReference type="EMBL" id="MBM7853248.1"/>
    </source>
</evidence>
<proteinExistence type="predicted"/>
<dbReference type="EMBL" id="JAFBCY010000004">
    <property type="protein sequence ID" value="MBM7853248.1"/>
    <property type="molecule type" value="Genomic_DNA"/>
</dbReference>
<keyword evidence="3" id="KW-1185">Reference proteome</keyword>
<dbReference type="Proteomes" id="UP001143400">
    <property type="component" value="Unassembled WGS sequence"/>
</dbReference>
<dbReference type="Proteomes" id="UP000758856">
    <property type="component" value="Unassembled WGS sequence"/>
</dbReference>
<reference evidence="1" key="3">
    <citation type="submission" date="2023-01" db="EMBL/GenBank/DDBJ databases">
        <authorList>
            <person name="Sun Q."/>
            <person name="Evtushenko L."/>
        </authorList>
    </citation>
    <scope>NUCLEOTIDE SEQUENCE</scope>
    <source>
        <strain evidence="1">VKM B-1606</strain>
    </source>
</reference>
<dbReference type="AlphaFoldDB" id="A0A9W6MTM3"/>
<dbReference type="PANTHER" id="PTHR39338">
    <property type="entry name" value="BLL5662 PROTEIN-RELATED"/>
    <property type="match status" value="1"/>
</dbReference>
<name>A0A9W6MTM3_9HYPH</name>
<dbReference type="RefSeq" id="WP_204951704.1">
    <property type="nucleotide sequence ID" value="NZ_BSFF01000010.1"/>
</dbReference>
<reference evidence="2 3" key="2">
    <citation type="submission" date="2021-01" db="EMBL/GenBank/DDBJ databases">
        <title>Genomic Encyclopedia of Type Strains, Phase IV (KMG-IV): sequencing the most valuable type-strain genomes for metagenomic binning, comparative biology and taxonomic classification.</title>
        <authorList>
            <person name="Goeker M."/>
        </authorList>
    </citation>
    <scope>NUCLEOTIDE SEQUENCE [LARGE SCALE GENOMIC DNA]</scope>
    <source>
        <strain evidence="2 3">DSM 6130</strain>
    </source>
</reference>
<accession>A0A9W6MTM3</accession>
<protein>
    <submittedName>
        <fullName evidence="2">Uncharacterized protein with von Willebrand factor type A (VWA) domain</fullName>
    </submittedName>
    <submittedName>
        <fullName evidence="1">VWA domain-containing protein</fullName>
    </submittedName>
</protein>
<reference evidence="1" key="1">
    <citation type="journal article" date="2014" name="Int. J. Syst. Evol. Microbiol.">
        <title>Complete genome sequence of Corynebacterium casei LMG S-19264T (=DSM 44701T), isolated from a smear-ripened cheese.</title>
        <authorList>
            <consortium name="US DOE Joint Genome Institute (JGI-PGF)"/>
            <person name="Walter F."/>
            <person name="Albersmeier A."/>
            <person name="Kalinowski J."/>
            <person name="Ruckert C."/>
        </authorList>
    </citation>
    <scope>NUCLEOTIDE SEQUENCE</scope>
    <source>
        <strain evidence="1">VKM B-1606</strain>
    </source>
</reference>
<dbReference type="PANTHER" id="PTHR39338:SF7">
    <property type="entry name" value="BLL6692 PROTEIN"/>
    <property type="match status" value="1"/>
</dbReference>
<dbReference type="InterPro" id="IPR008912">
    <property type="entry name" value="Uncharacterised_CoxE"/>
</dbReference>